<dbReference type="AlphaFoldDB" id="A0A6J4U5E5"/>
<evidence type="ECO:0000256" key="1">
    <source>
        <dbReference type="SAM" id="MobiDB-lite"/>
    </source>
</evidence>
<feature type="non-terminal residue" evidence="2">
    <location>
        <position position="47"/>
    </location>
</feature>
<name>A0A6J4U5E5_9BACT</name>
<dbReference type="EMBL" id="CADCWF010000030">
    <property type="protein sequence ID" value="CAA9538885.1"/>
    <property type="molecule type" value="Genomic_DNA"/>
</dbReference>
<organism evidence="2">
    <name type="scientific">uncultured Thermomicrobiales bacterium</name>
    <dbReference type="NCBI Taxonomy" id="1645740"/>
    <lineage>
        <taxon>Bacteria</taxon>
        <taxon>Pseudomonadati</taxon>
        <taxon>Thermomicrobiota</taxon>
        <taxon>Thermomicrobia</taxon>
        <taxon>Thermomicrobiales</taxon>
        <taxon>environmental samples</taxon>
    </lineage>
</organism>
<sequence>NSWAISSAASSPPARPSCWSRPPSRSPNSMPRWRRSNACSTDSSCSS</sequence>
<evidence type="ECO:0000313" key="2">
    <source>
        <dbReference type="EMBL" id="CAA9538885.1"/>
    </source>
</evidence>
<accession>A0A6J4U5E5</accession>
<reference evidence="2" key="1">
    <citation type="submission" date="2020-02" db="EMBL/GenBank/DDBJ databases">
        <authorList>
            <person name="Meier V. D."/>
        </authorList>
    </citation>
    <scope>NUCLEOTIDE SEQUENCE</scope>
    <source>
        <strain evidence="2">AVDCRST_MAG59</strain>
    </source>
</reference>
<feature type="region of interest" description="Disordered" evidence="1">
    <location>
        <begin position="1"/>
        <end position="47"/>
    </location>
</feature>
<feature type="non-terminal residue" evidence="2">
    <location>
        <position position="1"/>
    </location>
</feature>
<gene>
    <name evidence="2" type="ORF">AVDCRST_MAG59-615</name>
</gene>
<protein>
    <submittedName>
        <fullName evidence="2">Uncharacterized protein</fullName>
    </submittedName>
</protein>
<proteinExistence type="predicted"/>